<evidence type="ECO:0000313" key="9">
    <source>
        <dbReference type="EMBL" id="MCG2587598.1"/>
    </source>
</evidence>
<dbReference type="Pfam" id="PF07980">
    <property type="entry name" value="SusD_RagB"/>
    <property type="match status" value="1"/>
</dbReference>
<dbReference type="PROSITE" id="PS51257">
    <property type="entry name" value="PROKAR_LIPOPROTEIN"/>
    <property type="match status" value="1"/>
</dbReference>
<reference evidence="9" key="1">
    <citation type="submission" date="2022-01" db="EMBL/GenBank/DDBJ databases">
        <authorList>
            <person name="Wang Y."/>
        </authorList>
    </citation>
    <scope>NUCLEOTIDE SEQUENCE</scope>
    <source>
        <strain evidence="9">WB101</strain>
    </source>
</reference>
<evidence type="ECO:0000259" key="8">
    <source>
        <dbReference type="Pfam" id="PF14322"/>
    </source>
</evidence>
<dbReference type="SUPFAM" id="SSF48452">
    <property type="entry name" value="TPR-like"/>
    <property type="match status" value="1"/>
</dbReference>
<evidence type="ECO:0000256" key="5">
    <source>
        <dbReference type="ARBA" id="ARBA00023237"/>
    </source>
</evidence>
<dbReference type="InterPro" id="IPR033985">
    <property type="entry name" value="SusD-like_N"/>
</dbReference>
<proteinExistence type="inferred from homology"/>
<keyword evidence="5" id="KW-0998">Cell outer membrane</keyword>
<dbReference type="InterPro" id="IPR011990">
    <property type="entry name" value="TPR-like_helical_dom_sf"/>
</dbReference>
<comment type="similarity">
    <text evidence="2">Belongs to the SusD family.</text>
</comment>
<comment type="caution">
    <text evidence="9">The sequence shown here is derived from an EMBL/GenBank/DDBJ whole genome shotgun (WGS) entry which is preliminary data.</text>
</comment>
<dbReference type="Gene3D" id="1.25.40.390">
    <property type="match status" value="1"/>
</dbReference>
<evidence type="ECO:0000313" key="10">
    <source>
        <dbReference type="Proteomes" id="UP001165366"/>
    </source>
</evidence>
<dbReference type="Proteomes" id="UP001165366">
    <property type="component" value="Unassembled WGS sequence"/>
</dbReference>
<keyword evidence="10" id="KW-1185">Reference proteome</keyword>
<keyword evidence="4" id="KW-0472">Membrane</keyword>
<dbReference type="EMBL" id="JAKLWS010000002">
    <property type="protein sequence ID" value="MCG2587598.1"/>
    <property type="molecule type" value="Genomic_DNA"/>
</dbReference>
<organism evidence="9 10">
    <name type="scientific">Rhodohalobacter sulfatireducens</name>
    <dbReference type="NCBI Taxonomy" id="2911366"/>
    <lineage>
        <taxon>Bacteria</taxon>
        <taxon>Pseudomonadati</taxon>
        <taxon>Balneolota</taxon>
        <taxon>Balneolia</taxon>
        <taxon>Balneolales</taxon>
        <taxon>Balneolaceae</taxon>
        <taxon>Rhodohalobacter</taxon>
    </lineage>
</organism>
<feature type="domain" description="SusD-like N-terminal" evidence="8">
    <location>
        <begin position="44"/>
        <end position="224"/>
    </location>
</feature>
<feature type="domain" description="RagB/SusD" evidence="7">
    <location>
        <begin position="299"/>
        <end position="484"/>
    </location>
</feature>
<dbReference type="InterPro" id="IPR012944">
    <property type="entry name" value="SusD_RagB_dom"/>
</dbReference>
<feature type="signal peptide" evidence="6">
    <location>
        <begin position="1"/>
        <end position="23"/>
    </location>
</feature>
<dbReference type="Pfam" id="PF14322">
    <property type="entry name" value="SusD-like_3"/>
    <property type="match status" value="1"/>
</dbReference>
<dbReference type="RefSeq" id="WP_237852442.1">
    <property type="nucleotide sequence ID" value="NZ_JAKLWS010000002.1"/>
</dbReference>
<accession>A0ABS9K9V3</accession>
<comment type="subcellular location">
    <subcellularLocation>
        <location evidence="1">Cell outer membrane</location>
    </subcellularLocation>
</comment>
<evidence type="ECO:0000256" key="3">
    <source>
        <dbReference type="ARBA" id="ARBA00022729"/>
    </source>
</evidence>
<evidence type="ECO:0000256" key="1">
    <source>
        <dbReference type="ARBA" id="ARBA00004442"/>
    </source>
</evidence>
<gene>
    <name evidence="9" type="ORF">L6773_03395</name>
</gene>
<keyword evidence="3 6" id="KW-0732">Signal</keyword>
<feature type="chain" id="PRO_5046073402" evidence="6">
    <location>
        <begin position="24"/>
        <end position="484"/>
    </location>
</feature>
<sequence length="484" mass="54483">MKSGSVLLLLSFSILALTFFSGCDEGVLDTTPYGQTTSDSFWRTATDAEAAINAVYHPLPSHDLYGHTEMTLINIPSDDEFRAGDHGPHSDLENFTYDATHPYFDISWKNKYEIIQRTNDVLINVSEMDIDQNLKNRILGEAHFMRGFAYWTLAKLFAGVPLILEDDVLNGEYDKPRATLEATYAQIESDFQQAANLLPATHDGANIGRPNSGAAWGYLTMVYMYQEKFQDAIEAGSRVIDGPYPLADSFDENFSIQTQYNPEILFTVGSSEGWRTQAHTIYTTPRPWGGWDFQAPLPDLVEEFEEGDPRQDYSIMMPGDIFDLGGDRGETEFTADLSPTTGYHFEKYAAWRDAGGLDMNMNIPLLRSAEVYLYVAEAKIRSGGNGDTELNVVRSRAGMSPVTNATMDHIIHERRVELAGEGRRHFDLMRWDKAGIVDIEQIYGEDRGVYDPPRIFVRPKHYYYAIPQNQIDISGGTLEQNPGH</sequence>
<evidence type="ECO:0000259" key="7">
    <source>
        <dbReference type="Pfam" id="PF07980"/>
    </source>
</evidence>
<name>A0ABS9K9V3_9BACT</name>
<evidence type="ECO:0000256" key="2">
    <source>
        <dbReference type="ARBA" id="ARBA00006275"/>
    </source>
</evidence>
<protein>
    <submittedName>
        <fullName evidence="9">RagB/SusD family nutrient uptake outer membrane protein</fullName>
    </submittedName>
</protein>
<reference evidence="9" key="2">
    <citation type="submission" date="2024-05" db="EMBL/GenBank/DDBJ databases">
        <title>Rhodohalobacter halophilus gen. nov., sp. nov., a moderately halophilic member of the family Balneolaceae.</title>
        <authorList>
            <person name="Xia J."/>
        </authorList>
    </citation>
    <scope>NUCLEOTIDE SEQUENCE</scope>
    <source>
        <strain evidence="9">WB101</strain>
    </source>
</reference>
<evidence type="ECO:0000256" key="6">
    <source>
        <dbReference type="SAM" id="SignalP"/>
    </source>
</evidence>
<dbReference type="CDD" id="cd08977">
    <property type="entry name" value="SusD"/>
    <property type="match status" value="1"/>
</dbReference>
<evidence type="ECO:0000256" key="4">
    <source>
        <dbReference type="ARBA" id="ARBA00023136"/>
    </source>
</evidence>